<dbReference type="Pfam" id="PF00106">
    <property type="entry name" value="adh_short"/>
    <property type="match status" value="1"/>
</dbReference>
<dbReference type="EMBL" id="JABBFV010000039">
    <property type="protein sequence ID" value="NML13181.1"/>
    <property type="molecule type" value="Genomic_DNA"/>
</dbReference>
<dbReference type="PANTHER" id="PTHR43975:SF2">
    <property type="entry name" value="EG:BACR7A4.14 PROTEIN-RELATED"/>
    <property type="match status" value="1"/>
</dbReference>
<organism evidence="4 5">
    <name type="scientific">Sphingobium psychrophilum</name>
    <dbReference type="NCBI Taxonomy" id="2728834"/>
    <lineage>
        <taxon>Bacteria</taxon>
        <taxon>Pseudomonadati</taxon>
        <taxon>Pseudomonadota</taxon>
        <taxon>Alphaproteobacteria</taxon>
        <taxon>Sphingomonadales</taxon>
        <taxon>Sphingomonadaceae</taxon>
        <taxon>Sphingobium</taxon>
    </lineage>
</organism>
<dbReference type="InterPro" id="IPR020904">
    <property type="entry name" value="Sc_DH/Rdtase_CS"/>
</dbReference>
<dbReference type="InterPro" id="IPR002347">
    <property type="entry name" value="SDR_fam"/>
</dbReference>
<dbReference type="PRINTS" id="PR00080">
    <property type="entry name" value="SDRFAMILY"/>
</dbReference>
<dbReference type="CDD" id="cd05233">
    <property type="entry name" value="SDR_c"/>
    <property type="match status" value="1"/>
</dbReference>
<name>A0A7X9ZVZ5_9SPHN</name>
<dbReference type="PANTHER" id="PTHR43975">
    <property type="entry name" value="ZGC:101858"/>
    <property type="match status" value="1"/>
</dbReference>
<evidence type="ECO:0000256" key="3">
    <source>
        <dbReference type="RuleBase" id="RU000363"/>
    </source>
</evidence>
<sequence>MSKGEFAGLVVVVTGAASGLGRAASIRFAAEGARVCLVDLNNDGLIETMRRIAEAGGESVIYAGDLGDAANCAKAVETAIEAFGRMDVLCNVAGILRFHALADVTADVWARLFSANVTAPFFMIQAAMPHLIETKGNVVNVVSTAAFLGQAYTAPYAATKAALLSLTKSLAMEFMHAPVRINALAPGGMLTEMVQTLQFPAAADQSLIARYIGIRPPSQPEDIVEPLMFLASDRARSVHGVCYCADNGITAG</sequence>
<evidence type="ECO:0000313" key="4">
    <source>
        <dbReference type="EMBL" id="NML13181.1"/>
    </source>
</evidence>
<dbReference type="SUPFAM" id="SSF51735">
    <property type="entry name" value="NAD(P)-binding Rossmann-fold domains"/>
    <property type="match status" value="1"/>
</dbReference>
<evidence type="ECO:0000256" key="2">
    <source>
        <dbReference type="ARBA" id="ARBA00051383"/>
    </source>
</evidence>
<dbReference type="PROSITE" id="PS00061">
    <property type="entry name" value="ADH_SHORT"/>
    <property type="match status" value="1"/>
</dbReference>
<comment type="caution">
    <text evidence="4">The sequence shown here is derived from an EMBL/GenBank/DDBJ whole genome shotgun (WGS) entry which is preliminary data.</text>
</comment>
<comment type="similarity">
    <text evidence="1 3">Belongs to the short-chain dehydrogenases/reductases (SDR) family.</text>
</comment>
<comment type="catalytic activity">
    <reaction evidence="2">
        <text>2,5-dichlorocyclohexa-2,5-dien-1,4-diol + NAD(+) = 2,5-dichlorohydroquinone + NADH + H(+)</text>
        <dbReference type="Rhea" id="RHEA:15741"/>
        <dbReference type="ChEBI" id="CHEBI:15378"/>
        <dbReference type="ChEBI" id="CHEBI:27545"/>
        <dbReference type="ChEBI" id="CHEBI:28975"/>
        <dbReference type="ChEBI" id="CHEBI:57540"/>
        <dbReference type="ChEBI" id="CHEBI:57945"/>
    </reaction>
</comment>
<accession>A0A7X9ZVZ5</accession>
<gene>
    <name evidence="4" type="ORF">HHL08_24175</name>
</gene>
<dbReference type="RefSeq" id="WP_169575452.1">
    <property type="nucleotide sequence ID" value="NZ_JABBFV010000039.1"/>
</dbReference>
<dbReference type="InterPro" id="IPR036291">
    <property type="entry name" value="NAD(P)-bd_dom_sf"/>
</dbReference>
<proteinExistence type="inferred from homology"/>
<dbReference type="PRINTS" id="PR00081">
    <property type="entry name" value="GDHRDH"/>
</dbReference>
<keyword evidence="5" id="KW-1185">Reference proteome</keyword>
<dbReference type="FunFam" id="3.40.50.720:FF:000084">
    <property type="entry name" value="Short-chain dehydrogenase reductase"/>
    <property type="match status" value="1"/>
</dbReference>
<dbReference type="Gene3D" id="3.40.50.720">
    <property type="entry name" value="NAD(P)-binding Rossmann-like Domain"/>
    <property type="match status" value="1"/>
</dbReference>
<protein>
    <submittedName>
        <fullName evidence="4">SDR family oxidoreductase</fullName>
    </submittedName>
</protein>
<evidence type="ECO:0000313" key="5">
    <source>
        <dbReference type="Proteomes" id="UP000519023"/>
    </source>
</evidence>
<dbReference type="Proteomes" id="UP000519023">
    <property type="component" value="Unassembled WGS sequence"/>
</dbReference>
<reference evidence="4 5" key="1">
    <citation type="submission" date="2020-04" db="EMBL/GenBank/DDBJ databases">
        <title>Sphingobium sp. AR-3-1 isolated from Arctic soil.</title>
        <authorList>
            <person name="Dahal R.H."/>
            <person name="Chaudhary D.K."/>
        </authorList>
    </citation>
    <scope>NUCLEOTIDE SEQUENCE [LARGE SCALE GENOMIC DNA]</scope>
    <source>
        <strain evidence="4 5">AR-3-1</strain>
    </source>
</reference>
<dbReference type="AlphaFoldDB" id="A0A7X9ZVZ5"/>
<evidence type="ECO:0000256" key="1">
    <source>
        <dbReference type="ARBA" id="ARBA00006484"/>
    </source>
</evidence>